<dbReference type="Proteomes" id="UP000828048">
    <property type="component" value="Chromosome 4"/>
</dbReference>
<reference evidence="1 2" key="1">
    <citation type="journal article" date="2021" name="Hortic Res">
        <title>High-quality reference genome and annotation aids understanding of berry development for evergreen blueberry (Vaccinium darrowii).</title>
        <authorList>
            <person name="Yu J."/>
            <person name="Hulse-Kemp A.M."/>
            <person name="Babiker E."/>
            <person name="Staton M."/>
        </authorList>
    </citation>
    <scope>NUCLEOTIDE SEQUENCE [LARGE SCALE GENOMIC DNA]</scope>
    <source>
        <strain evidence="2">cv. NJ 8807/NJ 8810</strain>
        <tissue evidence="1">Young leaf</tissue>
    </source>
</reference>
<proteinExistence type="predicted"/>
<organism evidence="1 2">
    <name type="scientific">Vaccinium darrowii</name>
    <dbReference type="NCBI Taxonomy" id="229202"/>
    <lineage>
        <taxon>Eukaryota</taxon>
        <taxon>Viridiplantae</taxon>
        <taxon>Streptophyta</taxon>
        <taxon>Embryophyta</taxon>
        <taxon>Tracheophyta</taxon>
        <taxon>Spermatophyta</taxon>
        <taxon>Magnoliopsida</taxon>
        <taxon>eudicotyledons</taxon>
        <taxon>Gunneridae</taxon>
        <taxon>Pentapetalae</taxon>
        <taxon>asterids</taxon>
        <taxon>Ericales</taxon>
        <taxon>Ericaceae</taxon>
        <taxon>Vaccinioideae</taxon>
        <taxon>Vaccinieae</taxon>
        <taxon>Vaccinium</taxon>
    </lineage>
</organism>
<comment type="caution">
    <text evidence="1">The sequence shown here is derived from an EMBL/GenBank/DDBJ whole genome shotgun (WGS) entry which is preliminary data.</text>
</comment>
<accession>A0ACB7Z5E2</accession>
<sequence>MEIEVKLRLPSSAAHQTLLSLLSPFHRHTHRQHNNFFDGAAAELSSRRAVLRFRFYGDDAKCVVSLKANAVLTNGVSRVEEDEEELDPRVGRECVADPVRLGGIRSRIMDRVKNEFGVIEGGFVCLGGFRNVRGVYDWNGLVLEVDETHYDFGTCYEIECESVEPEKAKKLIEEFLKENGIDYSYSEASKFAIFRAGKLPLLFLMQGLVLVLGEGSKGALEIRFRVPLRETPVCSTVVVEESKHRQKETAVSLGESPPQILTGLMSVSGGGKASYCCSGRCRCHCLAFNIFLFAWKSREYAISVVGRLSEKNPTYVLPALRHHLIQFLTYLEQSADSKCREESAKSLGCLICHCERLILPYISPIHKALVAKLYEGTGENANSGIISGVLVTVGDLARVGGFTMRRYIPEPMPLIVDALLDGAAAAKREVAVVTLGQVIQSTGKPFKGRPNSKCSITLMGDTIA</sequence>
<name>A0ACB7Z5E2_9ERIC</name>
<dbReference type="EMBL" id="CM037154">
    <property type="protein sequence ID" value="KAH7860752.1"/>
    <property type="molecule type" value="Genomic_DNA"/>
</dbReference>
<protein>
    <submittedName>
        <fullName evidence="1">Uncharacterized protein</fullName>
    </submittedName>
</protein>
<gene>
    <name evidence="1" type="ORF">Vadar_017640</name>
</gene>
<evidence type="ECO:0000313" key="2">
    <source>
        <dbReference type="Proteomes" id="UP000828048"/>
    </source>
</evidence>
<evidence type="ECO:0000313" key="1">
    <source>
        <dbReference type="EMBL" id="KAH7860752.1"/>
    </source>
</evidence>
<keyword evidence="2" id="KW-1185">Reference proteome</keyword>